<name>A0A5K7Z9V0_9BACT</name>
<dbReference type="GO" id="GO:0003677">
    <property type="term" value="F:DNA binding"/>
    <property type="evidence" value="ECO:0007669"/>
    <property type="project" value="UniProtKB-UniRule"/>
</dbReference>
<dbReference type="Gene3D" id="1.10.357.10">
    <property type="entry name" value="Tetracycline Repressor, domain 2"/>
    <property type="match status" value="1"/>
</dbReference>
<evidence type="ECO:0000256" key="1">
    <source>
        <dbReference type="ARBA" id="ARBA00023125"/>
    </source>
</evidence>
<dbReference type="SUPFAM" id="SSF46689">
    <property type="entry name" value="Homeodomain-like"/>
    <property type="match status" value="1"/>
</dbReference>
<evidence type="ECO:0000313" key="5">
    <source>
        <dbReference type="Proteomes" id="UP000427769"/>
    </source>
</evidence>
<dbReference type="PROSITE" id="PS50977">
    <property type="entry name" value="HTH_TETR_2"/>
    <property type="match status" value="1"/>
</dbReference>
<dbReference type="AlphaFoldDB" id="A0A5K7Z9V0"/>
<sequence>MNKLKQQERQIREDLIIDAARTVFGTKTYDQVSMNEIAKAAGIAKSSIYTYFPNQEALFVETAFRDTEKFIASLQRRVQQADGLSLKAFIDDYLDYNVEHDAHWRMITHFALHGNIGKASAQKLNRLSVEVMDLLETVLEKIGCREDNRLLAHTLFAALSGIMISFRKYPGRTETERIAHMKRIAGMVERMLTTFIEPKATTE</sequence>
<feature type="DNA-binding region" description="H-T-H motif" evidence="2">
    <location>
        <begin position="33"/>
        <end position="52"/>
    </location>
</feature>
<evidence type="ECO:0000256" key="2">
    <source>
        <dbReference type="PROSITE-ProRule" id="PRU00335"/>
    </source>
</evidence>
<dbReference type="PANTHER" id="PTHR43479">
    <property type="entry name" value="ACREF/ENVCD OPERON REPRESSOR-RELATED"/>
    <property type="match status" value="1"/>
</dbReference>
<accession>A0A5K7Z9V0</accession>
<organism evidence="4 5">
    <name type="scientific">Desulfosarcina widdelii</name>
    <dbReference type="NCBI Taxonomy" id="947919"/>
    <lineage>
        <taxon>Bacteria</taxon>
        <taxon>Pseudomonadati</taxon>
        <taxon>Thermodesulfobacteriota</taxon>
        <taxon>Desulfobacteria</taxon>
        <taxon>Desulfobacterales</taxon>
        <taxon>Desulfosarcinaceae</taxon>
        <taxon>Desulfosarcina</taxon>
    </lineage>
</organism>
<protein>
    <recommendedName>
        <fullName evidence="3">HTH tetR-type domain-containing protein</fullName>
    </recommendedName>
</protein>
<dbReference type="PANTHER" id="PTHR43479:SF11">
    <property type="entry name" value="ACREF_ENVCD OPERON REPRESSOR-RELATED"/>
    <property type="match status" value="1"/>
</dbReference>
<dbReference type="InterPro" id="IPR009057">
    <property type="entry name" value="Homeodomain-like_sf"/>
</dbReference>
<keyword evidence="5" id="KW-1185">Reference proteome</keyword>
<evidence type="ECO:0000259" key="3">
    <source>
        <dbReference type="PROSITE" id="PS50977"/>
    </source>
</evidence>
<dbReference type="EMBL" id="AP021875">
    <property type="protein sequence ID" value="BBO76613.1"/>
    <property type="molecule type" value="Genomic_DNA"/>
</dbReference>
<reference evidence="4 5" key="1">
    <citation type="submission" date="2019-11" db="EMBL/GenBank/DDBJ databases">
        <title>Comparative genomics of hydrocarbon-degrading Desulfosarcina strains.</title>
        <authorList>
            <person name="Watanabe M."/>
            <person name="Kojima H."/>
            <person name="Fukui M."/>
        </authorList>
    </citation>
    <scope>NUCLEOTIDE SEQUENCE [LARGE SCALE GENOMIC DNA]</scope>
    <source>
        <strain evidence="4 5">PP31</strain>
    </source>
</reference>
<dbReference type="KEGG" id="dwd:DSCW_40300"/>
<dbReference type="InterPro" id="IPR001647">
    <property type="entry name" value="HTH_TetR"/>
</dbReference>
<proteinExistence type="predicted"/>
<keyword evidence="1 2" id="KW-0238">DNA-binding</keyword>
<dbReference type="Pfam" id="PF00440">
    <property type="entry name" value="TetR_N"/>
    <property type="match status" value="1"/>
</dbReference>
<dbReference type="InterPro" id="IPR050624">
    <property type="entry name" value="HTH-type_Tx_Regulator"/>
</dbReference>
<dbReference type="PRINTS" id="PR00455">
    <property type="entry name" value="HTHTETR"/>
</dbReference>
<gene>
    <name evidence="4" type="ORF">DSCW_40300</name>
</gene>
<evidence type="ECO:0000313" key="4">
    <source>
        <dbReference type="EMBL" id="BBO76613.1"/>
    </source>
</evidence>
<feature type="domain" description="HTH tetR-type" evidence="3">
    <location>
        <begin position="10"/>
        <end position="70"/>
    </location>
</feature>
<dbReference type="Proteomes" id="UP000427769">
    <property type="component" value="Chromosome"/>
</dbReference>